<gene>
    <name evidence="2" type="ORF">M9799_12040</name>
</gene>
<keyword evidence="1" id="KW-0732">Signal</keyword>
<evidence type="ECO:0000313" key="2">
    <source>
        <dbReference type="EMBL" id="UYG50819.1"/>
    </source>
</evidence>
<dbReference type="RefSeq" id="WP_231041916.1">
    <property type="nucleotide sequence ID" value="NZ_CP106881.1"/>
</dbReference>
<dbReference type="Pfam" id="PF05643">
    <property type="entry name" value="GNA1162-like"/>
    <property type="match status" value="1"/>
</dbReference>
<proteinExistence type="predicted"/>
<dbReference type="Proteomes" id="UP001162800">
    <property type="component" value="Chromosome"/>
</dbReference>
<name>A0ABY6G720_9BURK</name>
<organism evidence="2 3">
    <name type="scientific">Comamonas endophytica</name>
    <dbReference type="NCBI Taxonomy" id="2949090"/>
    <lineage>
        <taxon>Bacteria</taxon>
        <taxon>Pseudomonadati</taxon>
        <taxon>Pseudomonadota</taxon>
        <taxon>Betaproteobacteria</taxon>
        <taxon>Burkholderiales</taxon>
        <taxon>Comamonadaceae</taxon>
        <taxon>Comamonas</taxon>
    </lineage>
</organism>
<dbReference type="PROSITE" id="PS51257">
    <property type="entry name" value="PROKAR_LIPOPROTEIN"/>
    <property type="match status" value="1"/>
</dbReference>
<evidence type="ECO:0000256" key="1">
    <source>
        <dbReference type="SAM" id="SignalP"/>
    </source>
</evidence>
<reference evidence="2" key="1">
    <citation type="submission" date="2022-09" db="EMBL/GenBank/DDBJ databases">
        <title>The complete genome of Acidovorax sp. 5MLIR.</title>
        <authorList>
            <person name="Liu L."/>
            <person name="Yue J."/>
            <person name="Yang F."/>
            <person name="Yuan J."/>
            <person name="Li L."/>
        </authorList>
    </citation>
    <scope>NUCLEOTIDE SEQUENCE</scope>
    <source>
        <strain evidence="2">5MLIR</strain>
    </source>
</reference>
<evidence type="ECO:0000313" key="3">
    <source>
        <dbReference type="Proteomes" id="UP001162800"/>
    </source>
</evidence>
<dbReference type="InterPro" id="IPR008517">
    <property type="entry name" value="GNA1162-like"/>
</dbReference>
<protein>
    <submittedName>
        <fullName evidence="2">DUF799 domain-containing protein</fullName>
    </submittedName>
</protein>
<feature type="signal peptide" evidence="1">
    <location>
        <begin position="1"/>
        <end position="26"/>
    </location>
</feature>
<keyword evidence="3" id="KW-1185">Reference proteome</keyword>
<dbReference type="Gene3D" id="3.40.50.10610">
    <property type="entry name" value="ABC-type transport auxiliary lipoprotein component"/>
    <property type="match status" value="1"/>
</dbReference>
<dbReference type="EMBL" id="CP106881">
    <property type="protein sequence ID" value="UYG50819.1"/>
    <property type="molecule type" value="Genomic_DNA"/>
</dbReference>
<accession>A0ABY6G720</accession>
<feature type="chain" id="PRO_5045229019" evidence="1">
    <location>
        <begin position="27"/>
        <end position="224"/>
    </location>
</feature>
<sequence length="224" mass="23397">MPAHRIRRAWLGGAGLLLCAWLTGCAAPQRTQDHSAFIAADPASILVLPPLNDSPEIEAGASVLSHATYPLAEAGYYVMPVALVHETFRQNGLEIAADIHAVPAARLREIFGADAALYITIDRYGTTYQVIDSATVVSARARLVDLRTGNLLWVGQASASSKEGSSGAGGNLTSMLLTALVNQIIQTSTEAAHGVAGVATRRLLAAGGPDGLRFGPRSPLHGKP</sequence>